<evidence type="ECO:0000256" key="9">
    <source>
        <dbReference type="ARBA" id="ARBA00045204"/>
    </source>
</evidence>
<gene>
    <name evidence="12" type="primary">ORF7757</name>
</gene>
<protein>
    <recommendedName>
        <fullName evidence="3">Signal peptidase complex subunit 1</fullName>
    </recommendedName>
    <alternativeName>
        <fullName evidence="8">Microsomal signal peptidase 12 kDa subunit</fullName>
    </alternativeName>
</protein>
<dbReference type="GO" id="GO:0005787">
    <property type="term" value="C:signal peptidase complex"/>
    <property type="evidence" value="ECO:0007669"/>
    <property type="project" value="InterPro"/>
</dbReference>
<evidence type="ECO:0000256" key="5">
    <source>
        <dbReference type="ARBA" id="ARBA00022824"/>
    </source>
</evidence>
<dbReference type="Pfam" id="PF06645">
    <property type="entry name" value="SPC12"/>
    <property type="match status" value="1"/>
</dbReference>
<evidence type="ECO:0000256" key="2">
    <source>
        <dbReference type="ARBA" id="ARBA00005245"/>
    </source>
</evidence>
<keyword evidence="7 11" id="KW-0472">Membrane</keyword>
<comment type="similarity">
    <text evidence="2">Belongs to the SPCS1 family.</text>
</comment>
<evidence type="ECO:0000256" key="11">
    <source>
        <dbReference type="SAM" id="Phobius"/>
    </source>
</evidence>
<evidence type="ECO:0000313" key="12">
    <source>
        <dbReference type="EMBL" id="CEK49439.1"/>
    </source>
</evidence>
<dbReference type="InterPro" id="IPR009542">
    <property type="entry name" value="Spc1/SPCS1"/>
</dbReference>
<evidence type="ECO:0000256" key="1">
    <source>
        <dbReference type="ARBA" id="ARBA00004477"/>
    </source>
</evidence>
<name>A0A0B6XZY7_9EUPU</name>
<dbReference type="GO" id="GO:0006465">
    <property type="term" value="P:signal peptide processing"/>
    <property type="evidence" value="ECO:0007669"/>
    <property type="project" value="InterPro"/>
</dbReference>
<evidence type="ECO:0000256" key="7">
    <source>
        <dbReference type="ARBA" id="ARBA00023136"/>
    </source>
</evidence>
<sequence>MDYIRPLIPERIRNIPTHMDFDGQRRAEKYFQIIIVLFAAVGFIWGYITQLFSQTLYILFAGVIFSSVLTLIPWGMYRKQPLNWQPARDEDGKTASRPQPVPNQAQIKQKKKKLKD</sequence>
<comment type="subcellular location">
    <subcellularLocation>
        <location evidence="1">Endoplasmic reticulum membrane</location>
        <topology evidence="1">Multi-pass membrane protein</topology>
    </subcellularLocation>
</comment>
<feature type="transmembrane region" description="Helical" evidence="11">
    <location>
        <begin position="54"/>
        <end position="74"/>
    </location>
</feature>
<evidence type="ECO:0000256" key="10">
    <source>
        <dbReference type="SAM" id="MobiDB-lite"/>
    </source>
</evidence>
<evidence type="ECO:0000256" key="6">
    <source>
        <dbReference type="ARBA" id="ARBA00022989"/>
    </source>
</evidence>
<evidence type="ECO:0000256" key="3">
    <source>
        <dbReference type="ARBA" id="ARBA00017059"/>
    </source>
</evidence>
<evidence type="ECO:0000256" key="8">
    <source>
        <dbReference type="ARBA" id="ARBA00032913"/>
    </source>
</evidence>
<proteinExistence type="inferred from homology"/>
<keyword evidence="4 11" id="KW-0812">Transmembrane</keyword>
<evidence type="ECO:0000256" key="4">
    <source>
        <dbReference type="ARBA" id="ARBA00022692"/>
    </source>
</evidence>
<feature type="transmembrane region" description="Helical" evidence="11">
    <location>
        <begin position="30"/>
        <end position="48"/>
    </location>
</feature>
<dbReference type="PANTHER" id="PTHR13202">
    <property type="entry name" value="MICROSOMAL SIGNAL PEPTIDASE 12 KDA SUBUNIT"/>
    <property type="match status" value="1"/>
</dbReference>
<dbReference type="GO" id="GO:0045047">
    <property type="term" value="P:protein targeting to ER"/>
    <property type="evidence" value="ECO:0007669"/>
    <property type="project" value="TreeGrafter"/>
</dbReference>
<dbReference type="AlphaFoldDB" id="A0A0B6XZY7"/>
<reference evidence="12" key="1">
    <citation type="submission" date="2014-12" db="EMBL/GenBank/DDBJ databases">
        <title>Insight into the proteome of Arion vulgaris.</title>
        <authorList>
            <person name="Aradska J."/>
            <person name="Bulat T."/>
            <person name="Smidak R."/>
            <person name="Sarate P."/>
            <person name="Gangsoo J."/>
            <person name="Sialana F."/>
            <person name="Bilban M."/>
            <person name="Lubec G."/>
        </authorList>
    </citation>
    <scope>NUCLEOTIDE SEQUENCE</scope>
    <source>
        <tissue evidence="12">Skin</tissue>
    </source>
</reference>
<organism evidence="12">
    <name type="scientific">Arion vulgaris</name>
    <dbReference type="NCBI Taxonomy" id="1028688"/>
    <lineage>
        <taxon>Eukaryota</taxon>
        <taxon>Metazoa</taxon>
        <taxon>Spiralia</taxon>
        <taxon>Lophotrochozoa</taxon>
        <taxon>Mollusca</taxon>
        <taxon>Gastropoda</taxon>
        <taxon>Heterobranchia</taxon>
        <taxon>Euthyneura</taxon>
        <taxon>Panpulmonata</taxon>
        <taxon>Eupulmonata</taxon>
        <taxon>Stylommatophora</taxon>
        <taxon>Helicina</taxon>
        <taxon>Arionoidea</taxon>
        <taxon>Arionidae</taxon>
        <taxon>Arion</taxon>
    </lineage>
</organism>
<feature type="region of interest" description="Disordered" evidence="10">
    <location>
        <begin position="85"/>
        <end position="116"/>
    </location>
</feature>
<comment type="function">
    <text evidence="9">Component of the signal peptidase complex (SPC) which catalyzes the cleavage of N-terminal signal sequences from nascent proteins as they are translocated into the lumen of the endoplasmic reticulum. Dispensable for SPC enzymatic activity.</text>
</comment>
<keyword evidence="5" id="KW-0256">Endoplasmic reticulum</keyword>
<dbReference type="PANTHER" id="PTHR13202:SF0">
    <property type="entry name" value="SIGNAL PEPTIDASE COMPLEX SUBUNIT 1"/>
    <property type="match status" value="1"/>
</dbReference>
<keyword evidence="6 11" id="KW-1133">Transmembrane helix</keyword>
<accession>A0A0B6XZY7</accession>
<dbReference type="EMBL" id="HACG01002574">
    <property type="protein sequence ID" value="CEK49439.1"/>
    <property type="molecule type" value="Transcribed_RNA"/>
</dbReference>